<dbReference type="EMBL" id="JARKIE010000034">
    <property type="protein sequence ID" value="KAJ7696484.1"/>
    <property type="molecule type" value="Genomic_DNA"/>
</dbReference>
<evidence type="ECO:0000313" key="4">
    <source>
        <dbReference type="Proteomes" id="UP001221757"/>
    </source>
</evidence>
<evidence type="ECO:0000313" key="2">
    <source>
        <dbReference type="EMBL" id="KAJ7696484.1"/>
    </source>
</evidence>
<feature type="region of interest" description="Disordered" evidence="1">
    <location>
        <begin position="380"/>
        <end position="466"/>
    </location>
</feature>
<comment type="caution">
    <text evidence="2">The sequence shown here is derived from an EMBL/GenBank/DDBJ whole genome shotgun (WGS) entry which is preliminary data.</text>
</comment>
<protein>
    <submittedName>
        <fullName evidence="2">Uncharacterized protein</fullName>
    </submittedName>
</protein>
<feature type="region of interest" description="Disordered" evidence="1">
    <location>
        <begin position="1"/>
        <end position="25"/>
    </location>
</feature>
<keyword evidence="4" id="KW-1185">Reference proteome</keyword>
<feature type="region of interest" description="Disordered" evidence="1">
    <location>
        <begin position="63"/>
        <end position="85"/>
    </location>
</feature>
<organism evidence="2 4">
    <name type="scientific">Mycena rosella</name>
    <name type="common">Pink bonnet</name>
    <name type="synonym">Agaricus rosellus</name>
    <dbReference type="NCBI Taxonomy" id="1033263"/>
    <lineage>
        <taxon>Eukaryota</taxon>
        <taxon>Fungi</taxon>
        <taxon>Dikarya</taxon>
        <taxon>Basidiomycota</taxon>
        <taxon>Agaricomycotina</taxon>
        <taxon>Agaricomycetes</taxon>
        <taxon>Agaricomycetidae</taxon>
        <taxon>Agaricales</taxon>
        <taxon>Marasmiineae</taxon>
        <taxon>Mycenaceae</taxon>
        <taxon>Mycena</taxon>
    </lineage>
</organism>
<dbReference type="AlphaFoldDB" id="A0AAD7GLF2"/>
<feature type="compositionally biased region" description="Acidic residues" evidence="1">
    <location>
        <begin position="381"/>
        <end position="390"/>
    </location>
</feature>
<sequence>MPQRETVDSGEESFGDDNRDKEEEFLRPVDINATKDELIKALEHCQLALGRVLAENRGLRQSNSELQATSTSKRRRREKGDNQLGYEQHIGPLARRFLFTNETWVRTSDFRKDRPELFSNAEDRFANNNMYSRAVTAALFDSIPEKYHSLLDYTEYRHFAKDFIAELGNARSSMINSVRGVIASILSSAGHSVNNKILGSANADRSKDKVLIGLLRFPEDNKSKPFAPILFPQGKKRLEYIFTSQIVLEIHRVMVHGQSSLGENSKPDPKANGTKYGISEATDHSIALAGTLARFLVSADKLWASKGAITEINWEDNYRTYRKLLTSNPDAPSIKNIFRTFNKHVFAGVPKTAGNTNEVDEDDDVEDEINAAMHRLAFGDFDNDRDESDGNGEVLGDNSNVHIDVPVRDRQSIAGPSHLRQVRFADGPPHIQEYIADQDEDTDDERPRCSSRRAGSQANGRGKGMA</sequence>
<feature type="compositionally biased region" description="Basic and acidic residues" evidence="1">
    <location>
        <begin position="16"/>
        <end position="25"/>
    </location>
</feature>
<name>A0AAD7GLF2_MYCRO</name>
<dbReference type="Pfam" id="PF20414">
    <property type="entry name" value="DUF6698"/>
    <property type="match status" value="1"/>
</dbReference>
<dbReference type="EMBL" id="JARKIE010000034">
    <property type="protein sequence ID" value="KAJ7696491.1"/>
    <property type="molecule type" value="Genomic_DNA"/>
</dbReference>
<gene>
    <name evidence="2" type="ORF">B0H17DRAFT_1130889</name>
    <name evidence="3" type="ORF">B0H17DRAFT_1197998</name>
</gene>
<evidence type="ECO:0000256" key="1">
    <source>
        <dbReference type="SAM" id="MobiDB-lite"/>
    </source>
</evidence>
<reference evidence="2" key="1">
    <citation type="submission" date="2023-03" db="EMBL/GenBank/DDBJ databases">
        <title>Massive genome expansion in bonnet fungi (Mycena s.s.) driven by repeated elements and novel gene families across ecological guilds.</title>
        <authorList>
            <consortium name="Lawrence Berkeley National Laboratory"/>
            <person name="Harder C.B."/>
            <person name="Miyauchi S."/>
            <person name="Viragh M."/>
            <person name="Kuo A."/>
            <person name="Thoen E."/>
            <person name="Andreopoulos B."/>
            <person name="Lu D."/>
            <person name="Skrede I."/>
            <person name="Drula E."/>
            <person name="Henrissat B."/>
            <person name="Morin E."/>
            <person name="Kohler A."/>
            <person name="Barry K."/>
            <person name="LaButti K."/>
            <person name="Morin E."/>
            <person name="Salamov A."/>
            <person name="Lipzen A."/>
            <person name="Mereny Z."/>
            <person name="Hegedus B."/>
            <person name="Baldrian P."/>
            <person name="Stursova M."/>
            <person name="Weitz H."/>
            <person name="Taylor A."/>
            <person name="Grigoriev I.V."/>
            <person name="Nagy L.G."/>
            <person name="Martin F."/>
            <person name="Kauserud H."/>
        </authorList>
    </citation>
    <scope>NUCLEOTIDE SEQUENCE</scope>
    <source>
        <strain evidence="2">CBHHK067</strain>
    </source>
</reference>
<dbReference type="InterPro" id="IPR046521">
    <property type="entry name" value="DUF6698"/>
</dbReference>
<evidence type="ECO:0000313" key="3">
    <source>
        <dbReference type="EMBL" id="KAJ7696491.1"/>
    </source>
</evidence>
<proteinExistence type="predicted"/>
<accession>A0AAD7GLF2</accession>
<dbReference type="Proteomes" id="UP001221757">
    <property type="component" value="Unassembled WGS sequence"/>
</dbReference>